<dbReference type="PROSITE" id="PS50011">
    <property type="entry name" value="PROTEIN_KINASE_DOM"/>
    <property type="match status" value="1"/>
</dbReference>
<dbReference type="InterPro" id="IPR011009">
    <property type="entry name" value="Kinase-like_dom_sf"/>
</dbReference>
<keyword evidence="5" id="KW-0723">Serine/threonine-protein kinase</keyword>
<feature type="compositionally biased region" description="Low complexity" evidence="17">
    <location>
        <begin position="894"/>
        <end position="923"/>
    </location>
</feature>
<evidence type="ECO:0000256" key="12">
    <source>
        <dbReference type="ARBA" id="ARBA00022989"/>
    </source>
</evidence>
<dbReference type="InterPro" id="IPR000719">
    <property type="entry name" value="Prot_kinase_dom"/>
</dbReference>
<feature type="compositionally biased region" description="Low complexity" evidence="17">
    <location>
        <begin position="723"/>
        <end position="738"/>
    </location>
</feature>
<dbReference type="Gene3D" id="1.10.510.10">
    <property type="entry name" value="Transferase(Phosphotransferase) domain 1"/>
    <property type="match status" value="1"/>
</dbReference>
<evidence type="ECO:0000259" key="18">
    <source>
        <dbReference type="PROSITE" id="PS50011"/>
    </source>
</evidence>
<dbReference type="SUPFAM" id="SSF56112">
    <property type="entry name" value="Protein kinase-like (PK-like)"/>
    <property type="match status" value="1"/>
</dbReference>
<evidence type="ECO:0000313" key="21">
    <source>
        <dbReference type="Proteomes" id="UP000019462"/>
    </source>
</evidence>
<comment type="catalytic activity">
    <reaction evidence="15">
        <text>L-seryl-[protein] + ATP = O-phospho-L-seryl-[protein] + ADP + H(+)</text>
        <dbReference type="Rhea" id="RHEA:17989"/>
        <dbReference type="Rhea" id="RHEA-COMP:9863"/>
        <dbReference type="Rhea" id="RHEA-COMP:11604"/>
        <dbReference type="ChEBI" id="CHEBI:15378"/>
        <dbReference type="ChEBI" id="CHEBI:29999"/>
        <dbReference type="ChEBI" id="CHEBI:30616"/>
        <dbReference type="ChEBI" id="CHEBI:83421"/>
        <dbReference type="ChEBI" id="CHEBI:456216"/>
        <dbReference type="EC" id="2.7.11.1"/>
    </reaction>
</comment>
<evidence type="ECO:0000256" key="7">
    <source>
        <dbReference type="ARBA" id="ARBA00022679"/>
    </source>
</evidence>
<keyword evidence="6" id="KW-0597">Phosphoprotein</keyword>
<feature type="region of interest" description="Disordered" evidence="17">
    <location>
        <begin position="982"/>
        <end position="1004"/>
    </location>
</feature>
<dbReference type="SMART" id="SM00220">
    <property type="entry name" value="S_TKc"/>
    <property type="match status" value="1"/>
</dbReference>
<dbReference type="GO" id="GO:0005739">
    <property type="term" value="C:mitochondrion"/>
    <property type="evidence" value="ECO:0007669"/>
    <property type="project" value="UniProtKB-SubCell"/>
</dbReference>
<dbReference type="InterPro" id="IPR008271">
    <property type="entry name" value="Ser/Thr_kinase_AS"/>
</dbReference>
<comment type="subcellular location">
    <subcellularLocation>
        <location evidence="2">Bud neck</location>
    </subcellularLocation>
    <subcellularLocation>
        <location evidence="1">Mitochondrion</location>
    </subcellularLocation>
</comment>
<gene>
    <name evidence="20" type="ORF">PaG_00425</name>
</gene>
<keyword evidence="7" id="KW-0808">Transferase</keyword>
<feature type="compositionally biased region" description="Low complexity" evidence="17">
    <location>
        <begin position="670"/>
        <end position="697"/>
    </location>
</feature>
<feature type="compositionally biased region" description="Low complexity" evidence="17">
    <location>
        <begin position="641"/>
        <end position="651"/>
    </location>
</feature>
<dbReference type="PROSITE" id="PS51503">
    <property type="entry name" value="HIG1"/>
    <property type="match status" value="1"/>
</dbReference>
<dbReference type="EC" id="2.7.11.1" evidence="4"/>
<evidence type="ECO:0000256" key="9">
    <source>
        <dbReference type="ARBA" id="ARBA00022741"/>
    </source>
</evidence>
<dbReference type="PANTHER" id="PTHR24346">
    <property type="entry name" value="MAP/MICROTUBULE AFFINITY-REGULATING KINASE"/>
    <property type="match status" value="1"/>
</dbReference>
<evidence type="ECO:0000256" key="1">
    <source>
        <dbReference type="ARBA" id="ARBA00004173"/>
    </source>
</evidence>
<feature type="compositionally biased region" description="Low complexity" evidence="17">
    <location>
        <begin position="983"/>
        <end position="1004"/>
    </location>
</feature>
<dbReference type="EMBL" id="AWNI01000003">
    <property type="protein sequence ID" value="ETS64980.1"/>
    <property type="molecule type" value="Genomic_DNA"/>
</dbReference>
<evidence type="ECO:0000256" key="16">
    <source>
        <dbReference type="PROSITE-ProRule" id="PRU10141"/>
    </source>
</evidence>
<dbReference type="HOGENOM" id="CLU_003955_0_0_1"/>
<evidence type="ECO:0000313" key="20">
    <source>
        <dbReference type="EMBL" id="ETS64980.1"/>
    </source>
</evidence>
<evidence type="ECO:0000256" key="13">
    <source>
        <dbReference type="ARBA" id="ARBA00023136"/>
    </source>
</evidence>
<evidence type="ECO:0000256" key="5">
    <source>
        <dbReference type="ARBA" id="ARBA00022527"/>
    </source>
</evidence>
<dbReference type="GO" id="GO:0005524">
    <property type="term" value="F:ATP binding"/>
    <property type="evidence" value="ECO:0007669"/>
    <property type="project" value="UniProtKB-UniRule"/>
</dbReference>
<feature type="compositionally biased region" description="Low complexity" evidence="17">
    <location>
        <begin position="541"/>
        <end position="562"/>
    </location>
</feature>
<keyword evidence="11 16" id="KW-0067">ATP-binding</keyword>
<keyword evidence="12" id="KW-1133">Transmembrane helix</keyword>
<comment type="catalytic activity">
    <reaction evidence="14">
        <text>L-threonyl-[protein] + ATP = O-phospho-L-threonyl-[protein] + ADP + H(+)</text>
        <dbReference type="Rhea" id="RHEA:46608"/>
        <dbReference type="Rhea" id="RHEA-COMP:11060"/>
        <dbReference type="Rhea" id="RHEA-COMP:11605"/>
        <dbReference type="ChEBI" id="CHEBI:15378"/>
        <dbReference type="ChEBI" id="CHEBI:30013"/>
        <dbReference type="ChEBI" id="CHEBI:30616"/>
        <dbReference type="ChEBI" id="CHEBI:61977"/>
        <dbReference type="ChEBI" id="CHEBI:456216"/>
        <dbReference type="EC" id="2.7.11.1"/>
    </reaction>
</comment>
<dbReference type="InterPro" id="IPR017441">
    <property type="entry name" value="Protein_kinase_ATP_BS"/>
</dbReference>
<comment type="similarity">
    <text evidence="3">Belongs to the protein kinase superfamily. CAMK Ser/Thr protein kinase family. NIM1 subfamily.</text>
</comment>
<feature type="compositionally biased region" description="Low complexity" evidence="17">
    <location>
        <begin position="808"/>
        <end position="830"/>
    </location>
</feature>
<feature type="compositionally biased region" description="Basic and acidic residues" evidence="17">
    <location>
        <begin position="95"/>
        <end position="106"/>
    </location>
</feature>
<evidence type="ECO:0000256" key="10">
    <source>
        <dbReference type="ARBA" id="ARBA00022777"/>
    </source>
</evidence>
<evidence type="ECO:0000256" key="8">
    <source>
        <dbReference type="ARBA" id="ARBA00022692"/>
    </source>
</evidence>
<keyword evidence="21" id="KW-1185">Reference proteome</keyword>
<dbReference type="CDD" id="cd14081">
    <property type="entry name" value="STKc_BRSK1_2"/>
    <property type="match status" value="1"/>
</dbReference>
<feature type="compositionally biased region" description="Acidic residues" evidence="17">
    <location>
        <begin position="834"/>
        <end position="844"/>
    </location>
</feature>
<organism evidence="20 21">
    <name type="scientific">Moesziomyces aphidis</name>
    <name type="common">Pseudozyma aphidis</name>
    <dbReference type="NCBI Taxonomy" id="84754"/>
    <lineage>
        <taxon>Eukaryota</taxon>
        <taxon>Fungi</taxon>
        <taxon>Dikarya</taxon>
        <taxon>Basidiomycota</taxon>
        <taxon>Ustilaginomycotina</taxon>
        <taxon>Ustilaginomycetes</taxon>
        <taxon>Ustilaginales</taxon>
        <taxon>Ustilaginaceae</taxon>
        <taxon>Moesziomyces</taxon>
    </lineage>
</organism>
<feature type="region of interest" description="Disordered" evidence="17">
    <location>
        <begin position="498"/>
        <end position="651"/>
    </location>
</feature>
<evidence type="ECO:0000256" key="6">
    <source>
        <dbReference type="ARBA" id="ARBA00022553"/>
    </source>
</evidence>
<feature type="domain" description="HIG1" evidence="19">
    <location>
        <begin position="1425"/>
        <end position="1515"/>
    </location>
</feature>
<keyword evidence="8" id="KW-0812">Transmembrane</keyword>
<feature type="compositionally biased region" description="Basic and acidic residues" evidence="17">
    <location>
        <begin position="522"/>
        <end position="533"/>
    </location>
</feature>
<keyword evidence="10" id="KW-0418">Kinase</keyword>
<protein>
    <recommendedName>
        <fullName evidence="4">non-specific serine/threonine protein kinase</fullName>
        <ecNumber evidence="4">2.7.11.1</ecNumber>
    </recommendedName>
</protein>
<dbReference type="PROSITE" id="PS00108">
    <property type="entry name" value="PROTEIN_KINASE_ST"/>
    <property type="match status" value="1"/>
</dbReference>
<dbReference type="Proteomes" id="UP000019462">
    <property type="component" value="Unassembled WGS sequence"/>
</dbReference>
<keyword evidence="9 16" id="KW-0547">Nucleotide-binding</keyword>
<dbReference type="GO" id="GO:0005935">
    <property type="term" value="C:cellular bud neck"/>
    <property type="evidence" value="ECO:0007669"/>
    <property type="project" value="UniProtKB-SubCell"/>
</dbReference>
<evidence type="ECO:0000256" key="4">
    <source>
        <dbReference type="ARBA" id="ARBA00012513"/>
    </source>
</evidence>
<dbReference type="Pfam" id="PF00069">
    <property type="entry name" value="Pkinase"/>
    <property type="match status" value="1"/>
</dbReference>
<feature type="region of interest" description="Disordered" evidence="17">
    <location>
        <begin position="670"/>
        <end position="760"/>
    </location>
</feature>
<feature type="binding site" evidence="16">
    <location>
        <position position="149"/>
    </location>
    <ligand>
        <name>ATP</name>
        <dbReference type="ChEBI" id="CHEBI:30616"/>
    </ligand>
</feature>
<evidence type="ECO:0000256" key="15">
    <source>
        <dbReference type="ARBA" id="ARBA00048679"/>
    </source>
</evidence>
<evidence type="ECO:0000256" key="11">
    <source>
        <dbReference type="ARBA" id="ARBA00022840"/>
    </source>
</evidence>
<dbReference type="PANTHER" id="PTHR24346:SF110">
    <property type="entry name" value="NON-SPECIFIC SERINE_THREONINE PROTEIN KINASE"/>
    <property type="match status" value="1"/>
</dbReference>
<sequence length="1540" mass="165013">MSTQRPVIQAIPPFKGAPLQPTDAQNRRPTAAEAYVALANRKAGANVVSTRATGSENYRPSHHAGSSHHASQRQQPVPAVDRRQPQHAAPAPAAERPKPTSRLEREKKRHHNDPKNIGHWRLDKLIGQGASGRVRLAIHDQTGQRAAVKIIPRTLINASRMSLRDADVKANKMILGIEREIVIMKLIEHPNLLGLWDVYETSKDLFLIMEYVAGGELFDHLVAQGKLVPRDARAYFRQIIFGMDYCHRFNICHRDLKPENLLLDETKKIVKVADFGMAALQPTEKMLETSCGSPHYASPEIVSGKRYKGTASDIWSCGIILFALLCGRLPFDDPNIQQLLGKVRAGKFMMPEWLEPASKDLIWRMLEVDPEKRIKMADIMRHPWFTNNGKESSHNPVSTSLETLHMEQLTHDTIDLDILGNLKTLWFELSEDDIVKELLSPGPSWQKTFYTLLVAHRENHSADDEDDMDDDIVNEQIVTASAVPAHAMLASSGAAKTLEIARPRRTGEGPGATSAPSSPRLESFDMERRHSTPEKGSAYNTVPVRTTDVTPTKVASPHVRPANPSPRLRPSPLDSPATSLKAPFASPSKLQAPLPAQTARPSGSPRRESEGSYVLPQISLQTASPQRNERPNVDLQRRNTSPTKAAPASAPPSARIALANLYDAPASAHGAAASTSSSSSSSSAAAARSRANRGSGSEMMPPLALPGRASSRPVSPTKATFGAAAAAAPAAPQPAAQPVLQRPSTARAHTTHAAPSIQVPQVGDATMQKFFQEIADELASIRATGEKPDALQSKIEQLKKSMALQQQPAAPAAASSAPSTSGRAAGARGSEMNQFEDAEDDVSEGESMRSVSQASSHQQSYTPSTPMTPLSPAELIAPLSLTDKGSARTSIASTVASSNASARNSVRSARSATEASSSGGTSRPTSVFSNISTGSTGLGRKRSLLGLRRGGGDKQATQHDANTIRSIAYEQTAAPPALASIFAPPAGSSARPGAGSSSSSRAPKNLGLGLDMGAGGVGGGMGAISPPTTPVTAAVATLAPVSGGAAPGKKDSWFAGLFNWKPATFTLMSTDNFSETLNEVVRRLQSYGVRVAMDESSDVQHTTLRCSMSEYRESNGVMTAAKPLRFRVELNILPVGSVANSPAMGGGLGLSLHGGAVMGGGGLPSPALSTYSRGSSAGGVTFATSVLVVQEKGALSTFKLVHGRLRREWTLDLASAVDAELCRPTLACRAWFGGVLGGWDWILRSEKSEARRAGREESEWNAASALDLQRPPRWEISGQNLHFALWRNDTHPPTRGSPYFAHSQPTNSSTLLTFFLRPRHHHSILRGITMSYGTHRDVGDVQRREAQYNASVSAAAKGFGLGLAGAAPGAYLLNRSWPAFRALTPAIKLFFVSSIAIGTGVIRADKAGIQFDQDHYTDAGAAIQRRAQTREERQWAELSAGDKALTWAKENKFSVVAASWAASMGGIFAYIHTQPMTFAQKLVQARVWAQGITLASLVGMAAITQIPSAGDKIIRQNKEANAHSWREFVPQEPAQDTVKQ</sequence>
<proteinExistence type="inferred from homology"/>
<feature type="compositionally biased region" description="Polar residues" evidence="17">
    <location>
        <begin position="849"/>
        <end position="868"/>
    </location>
</feature>
<dbReference type="GO" id="GO:0005940">
    <property type="term" value="C:septin ring"/>
    <property type="evidence" value="ECO:0007669"/>
    <property type="project" value="UniProtKB-ARBA"/>
</dbReference>
<dbReference type="GO" id="GO:0004674">
    <property type="term" value="F:protein serine/threonine kinase activity"/>
    <property type="evidence" value="ECO:0007669"/>
    <property type="project" value="UniProtKB-KW"/>
</dbReference>
<feature type="compositionally biased region" description="Polar residues" evidence="17">
    <location>
        <begin position="924"/>
        <end position="933"/>
    </location>
</feature>
<feature type="compositionally biased region" description="Basic and acidic residues" evidence="17">
    <location>
        <begin position="627"/>
        <end position="637"/>
    </location>
</feature>
<dbReference type="Pfam" id="PF04588">
    <property type="entry name" value="HIG_1_N"/>
    <property type="match status" value="1"/>
</dbReference>
<evidence type="ECO:0000256" key="17">
    <source>
        <dbReference type="SAM" id="MobiDB-lite"/>
    </source>
</evidence>
<feature type="domain" description="Protein kinase" evidence="18">
    <location>
        <begin position="120"/>
        <end position="385"/>
    </location>
</feature>
<evidence type="ECO:0000256" key="14">
    <source>
        <dbReference type="ARBA" id="ARBA00047899"/>
    </source>
</evidence>
<feature type="region of interest" description="Disordered" evidence="17">
    <location>
        <begin position="894"/>
        <end position="960"/>
    </location>
</feature>
<evidence type="ECO:0000256" key="2">
    <source>
        <dbReference type="ARBA" id="ARBA00004266"/>
    </source>
</evidence>
<evidence type="ECO:0000259" key="19">
    <source>
        <dbReference type="PROSITE" id="PS51503"/>
    </source>
</evidence>
<dbReference type="InterPro" id="IPR007667">
    <property type="entry name" value="Hypoxia_induced_domain"/>
</dbReference>
<dbReference type="OrthoDB" id="193931at2759"/>
<keyword evidence="13" id="KW-0472">Membrane</keyword>
<feature type="region of interest" description="Disordered" evidence="17">
    <location>
        <begin position="801"/>
        <end position="871"/>
    </location>
</feature>
<comment type="caution">
    <text evidence="20">The sequence shown here is derived from an EMBL/GenBank/DDBJ whole genome shotgun (WGS) entry which is preliminary data.</text>
</comment>
<feature type="region of interest" description="Disordered" evidence="17">
    <location>
        <begin position="1"/>
        <end position="120"/>
    </location>
</feature>
<dbReference type="FunFam" id="1.10.510.10:FF:000394">
    <property type="entry name" value="Serine/threonine-protein kinase HSL1"/>
    <property type="match status" value="1"/>
</dbReference>
<evidence type="ECO:0000256" key="3">
    <source>
        <dbReference type="ARBA" id="ARBA00010791"/>
    </source>
</evidence>
<reference evidence="20 21" key="1">
    <citation type="journal article" date="2014" name="Genome Announc.">
        <title>Genome sequence of the basidiomycetous fungus Pseudozyma aphidis DSM70725, an efficient producer of biosurfactant mannosylerythritol lipids.</title>
        <authorList>
            <person name="Lorenz S."/>
            <person name="Guenther M."/>
            <person name="Grumaz C."/>
            <person name="Rupp S."/>
            <person name="Zibek S."/>
            <person name="Sohn K."/>
        </authorList>
    </citation>
    <scope>NUCLEOTIDE SEQUENCE [LARGE SCALE GENOMIC DNA]</scope>
    <source>
        <strain evidence="21">ATCC 32657 / CBS 517.83 / DSM 70725 / JCM 10318 / NBRC 10182 / NRRL Y-7954 / St-0401</strain>
    </source>
</reference>
<name>W3VTZ9_MOEAP</name>
<dbReference type="PROSITE" id="PS00107">
    <property type="entry name" value="PROTEIN_KINASE_ATP"/>
    <property type="match status" value="1"/>
</dbReference>
<feature type="compositionally biased region" description="Polar residues" evidence="17">
    <location>
        <begin position="47"/>
        <end position="58"/>
    </location>
</feature>
<dbReference type="GO" id="GO:0035556">
    <property type="term" value="P:intracellular signal transduction"/>
    <property type="evidence" value="ECO:0007669"/>
    <property type="project" value="TreeGrafter"/>
</dbReference>
<accession>W3VTZ9</accession>